<accession>A0A409XUR8</accession>
<dbReference type="Proteomes" id="UP000283269">
    <property type="component" value="Unassembled WGS sequence"/>
</dbReference>
<comment type="caution">
    <text evidence="1">The sequence shown here is derived from an EMBL/GenBank/DDBJ whole genome shotgun (WGS) entry which is preliminary data.</text>
</comment>
<evidence type="ECO:0000313" key="1">
    <source>
        <dbReference type="EMBL" id="PPQ94563.1"/>
    </source>
</evidence>
<name>A0A409XUR8_PSICY</name>
<protein>
    <submittedName>
        <fullName evidence="1">Uncharacterized protein</fullName>
    </submittedName>
</protein>
<proteinExistence type="predicted"/>
<dbReference type="AlphaFoldDB" id="A0A409XUR8"/>
<sequence length="102" mass="10963">MALAMKIGTAIVLFAYDSDTARRSAPAHYLHKSYVAQQLCENRFAAAQRAPTFVPVPLSCVASEAARAWASVACCTSRGSRSYTVTVSREEVEIPKPTAVAL</sequence>
<evidence type="ECO:0000313" key="2">
    <source>
        <dbReference type="Proteomes" id="UP000283269"/>
    </source>
</evidence>
<organism evidence="1 2">
    <name type="scientific">Psilocybe cyanescens</name>
    <dbReference type="NCBI Taxonomy" id="93625"/>
    <lineage>
        <taxon>Eukaryota</taxon>
        <taxon>Fungi</taxon>
        <taxon>Dikarya</taxon>
        <taxon>Basidiomycota</taxon>
        <taxon>Agaricomycotina</taxon>
        <taxon>Agaricomycetes</taxon>
        <taxon>Agaricomycetidae</taxon>
        <taxon>Agaricales</taxon>
        <taxon>Agaricineae</taxon>
        <taxon>Strophariaceae</taxon>
        <taxon>Psilocybe</taxon>
    </lineage>
</organism>
<dbReference type="EMBL" id="NHYD01000298">
    <property type="protein sequence ID" value="PPQ94563.1"/>
    <property type="molecule type" value="Genomic_DNA"/>
</dbReference>
<keyword evidence="2" id="KW-1185">Reference proteome</keyword>
<dbReference type="InParanoid" id="A0A409XUR8"/>
<reference evidence="1 2" key="1">
    <citation type="journal article" date="2018" name="Evol. Lett.">
        <title>Horizontal gene cluster transfer increased hallucinogenic mushroom diversity.</title>
        <authorList>
            <person name="Reynolds H.T."/>
            <person name="Vijayakumar V."/>
            <person name="Gluck-Thaler E."/>
            <person name="Korotkin H.B."/>
            <person name="Matheny P.B."/>
            <person name="Slot J.C."/>
        </authorList>
    </citation>
    <scope>NUCLEOTIDE SEQUENCE [LARGE SCALE GENOMIC DNA]</scope>
    <source>
        <strain evidence="1 2">2631</strain>
    </source>
</reference>
<gene>
    <name evidence="1" type="ORF">CVT25_011513</name>
</gene>